<keyword evidence="1 3" id="KW-0963">Cytoplasm</keyword>
<accession>G4T5N9</accession>
<gene>
    <name evidence="3" type="primary">NCS2</name>
    <name evidence="3" type="synonym">CTU2</name>
    <name evidence="4" type="ORF">PIIN_00344</name>
</gene>
<dbReference type="GO" id="GO:0002143">
    <property type="term" value="P:tRNA wobble position uridine thiolation"/>
    <property type="evidence" value="ECO:0007669"/>
    <property type="project" value="TreeGrafter"/>
</dbReference>
<comment type="subcellular location">
    <subcellularLocation>
        <location evidence="3">Cytoplasm</location>
    </subcellularLocation>
</comment>
<comment type="caution">
    <text evidence="4">The sequence shown here is derived from an EMBL/GenBank/DDBJ whole genome shotgun (WGS) entry which is preliminary data.</text>
</comment>
<dbReference type="STRING" id="1109443.G4T5N9"/>
<evidence type="ECO:0000313" key="5">
    <source>
        <dbReference type="Proteomes" id="UP000007148"/>
    </source>
</evidence>
<dbReference type="HOGENOM" id="CLU_024534_2_1_1"/>
<evidence type="ECO:0000256" key="1">
    <source>
        <dbReference type="ARBA" id="ARBA00022490"/>
    </source>
</evidence>
<comment type="function">
    <text evidence="3">Plays a central role in 2-thiolation of mcm(5)S(2)U at tRNA wobble positions of tRNA(Lys), tRNA(Glu) and tRNA(Gln). May act by forming a heterodimer with NCS6 that ligates sulfur from thiocarboxylated URM1 onto the uridine of tRNAs at wobble position. Prior mcm(5) tRNA modification by the elongator complex is required for 2-thiolation. May also be involved in protein urmylation.</text>
</comment>
<dbReference type="OMA" id="KQHIIYD"/>
<dbReference type="GO" id="GO:0032447">
    <property type="term" value="P:protein urmylation"/>
    <property type="evidence" value="ECO:0007669"/>
    <property type="project" value="UniProtKB-UniRule"/>
</dbReference>
<dbReference type="SUPFAM" id="SSF52402">
    <property type="entry name" value="Adenine nucleotide alpha hydrolases-like"/>
    <property type="match status" value="1"/>
</dbReference>
<name>G4T5N9_SERID</name>
<comment type="pathway">
    <text evidence="3">tRNA modification; 5-methoxycarbonylmethyl-2-thiouridine-tRNA biosynthesis.</text>
</comment>
<comment type="similarity">
    <text evidence="3">Belongs to the CTU2/NCS2 family.</text>
</comment>
<dbReference type="Pfam" id="PF10288">
    <property type="entry name" value="CTU2"/>
    <property type="match status" value="1"/>
</dbReference>
<dbReference type="UniPathway" id="UPA00988"/>
<dbReference type="EMBL" id="CAFZ01000004">
    <property type="protein sequence ID" value="CCA66662.1"/>
    <property type="molecule type" value="Genomic_DNA"/>
</dbReference>
<evidence type="ECO:0000256" key="3">
    <source>
        <dbReference type="HAMAP-Rule" id="MF_03054"/>
    </source>
</evidence>
<dbReference type="InParanoid" id="G4T5N9"/>
<dbReference type="PANTHER" id="PTHR20882">
    <property type="entry name" value="CYTOPLASMIC TRNA 2-THIOLATION PROTEIN 2"/>
    <property type="match status" value="1"/>
</dbReference>
<dbReference type="Proteomes" id="UP000007148">
    <property type="component" value="Unassembled WGS sequence"/>
</dbReference>
<keyword evidence="5" id="KW-1185">Reference proteome</keyword>
<dbReference type="eggNOG" id="KOG2594">
    <property type="taxonomic scope" value="Eukaryota"/>
</dbReference>
<dbReference type="GO" id="GO:0000049">
    <property type="term" value="F:tRNA binding"/>
    <property type="evidence" value="ECO:0007669"/>
    <property type="project" value="InterPro"/>
</dbReference>
<dbReference type="InterPro" id="IPR014729">
    <property type="entry name" value="Rossmann-like_a/b/a_fold"/>
</dbReference>
<organism evidence="4 5">
    <name type="scientific">Serendipita indica (strain DSM 11827)</name>
    <name type="common">Root endophyte fungus</name>
    <name type="synonym">Piriformospora indica</name>
    <dbReference type="NCBI Taxonomy" id="1109443"/>
    <lineage>
        <taxon>Eukaryota</taxon>
        <taxon>Fungi</taxon>
        <taxon>Dikarya</taxon>
        <taxon>Basidiomycota</taxon>
        <taxon>Agaricomycotina</taxon>
        <taxon>Agaricomycetes</taxon>
        <taxon>Sebacinales</taxon>
        <taxon>Serendipitaceae</taxon>
        <taxon>Serendipita</taxon>
    </lineage>
</organism>
<dbReference type="GO" id="GO:0016779">
    <property type="term" value="F:nucleotidyltransferase activity"/>
    <property type="evidence" value="ECO:0007669"/>
    <property type="project" value="UniProtKB-UniRule"/>
</dbReference>
<dbReference type="GO" id="GO:0005829">
    <property type="term" value="C:cytosol"/>
    <property type="evidence" value="ECO:0007669"/>
    <property type="project" value="TreeGrafter"/>
</dbReference>
<dbReference type="InterPro" id="IPR019407">
    <property type="entry name" value="CTU2"/>
</dbReference>
<sequence>MASCEIPVGGEERMQKRRKGLGKTCIKCKRDAGALVLRGLVYCRPCTEALVVQRFRKVIDDHIPPNSASSSILAIAYSGGLGSTLLLELVANILGSSSTRSRKHRWDHIDVIYVDQSAIEDLSGYQGPSSAEVQRIVTSYPDFRLTQVPLEACFDEGSDVQPSRLLRSHIQSIPTRTGMVDSINLLTRRLLERTAKSLGATHLILGRNMSSLSIALLSNICSGRGASISDETVASWNGLLSFNPLRDLGSKECASYVYWKNLKVISRVNSLEDWSGTSASISHLTREFITGLERDYPSTVSTITKTCAKVSPRGDRPSQCSLCYRPMKSATDEDSQQHAVAILASSPRDAPGTLCYACNVLFTSSNSKSLFSGGLEVPMPIWSSRPADLE</sequence>
<dbReference type="OrthoDB" id="25129at2759"/>
<dbReference type="AlphaFoldDB" id="G4T5N9"/>
<proteinExistence type="inferred from homology"/>
<reference evidence="4 5" key="1">
    <citation type="journal article" date="2011" name="PLoS Pathog.">
        <title>Endophytic Life Strategies Decoded by Genome and Transcriptome Analyses of the Mutualistic Root Symbiont Piriformospora indica.</title>
        <authorList>
            <person name="Zuccaro A."/>
            <person name="Lahrmann U."/>
            <person name="Guldener U."/>
            <person name="Langen G."/>
            <person name="Pfiffi S."/>
            <person name="Biedenkopf D."/>
            <person name="Wong P."/>
            <person name="Samans B."/>
            <person name="Grimm C."/>
            <person name="Basiewicz M."/>
            <person name="Murat C."/>
            <person name="Martin F."/>
            <person name="Kogel K.H."/>
        </authorList>
    </citation>
    <scope>NUCLEOTIDE SEQUENCE [LARGE SCALE GENOMIC DNA]</scope>
    <source>
        <strain evidence="4 5">DSM 11827</strain>
    </source>
</reference>
<keyword evidence="2 3" id="KW-0819">tRNA processing</keyword>
<evidence type="ECO:0000256" key="2">
    <source>
        <dbReference type="ARBA" id="ARBA00022694"/>
    </source>
</evidence>
<protein>
    <recommendedName>
        <fullName evidence="3">Cytoplasmic tRNA 2-thiolation protein 2</fullName>
    </recommendedName>
</protein>
<dbReference type="PANTHER" id="PTHR20882:SF14">
    <property type="entry name" value="CYTOPLASMIC TRNA 2-THIOLATION PROTEIN 2"/>
    <property type="match status" value="1"/>
</dbReference>
<dbReference type="GO" id="GO:0016783">
    <property type="term" value="F:sulfurtransferase activity"/>
    <property type="evidence" value="ECO:0007669"/>
    <property type="project" value="TreeGrafter"/>
</dbReference>
<dbReference type="HAMAP" id="MF_03054">
    <property type="entry name" value="CTU2"/>
    <property type="match status" value="1"/>
</dbReference>
<evidence type="ECO:0000313" key="4">
    <source>
        <dbReference type="EMBL" id="CCA66662.1"/>
    </source>
</evidence>
<dbReference type="Gene3D" id="3.40.50.620">
    <property type="entry name" value="HUPs"/>
    <property type="match status" value="1"/>
</dbReference>